<evidence type="ECO:0000256" key="7">
    <source>
        <dbReference type="ARBA" id="ARBA00047899"/>
    </source>
</evidence>
<comment type="similarity">
    <text evidence="1">Belongs to the protein kinase superfamily. STE Ser/Thr protein kinase family. STE20 subfamily.</text>
</comment>
<dbReference type="PANTHER" id="PTHR46538:SF5">
    <property type="entry name" value="NON-SPECIFIC SERINE_THREONINE PROTEIN KINASE"/>
    <property type="match status" value="1"/>
</dbReference>
<feature type="compositionally biased region" description="Basic and acidic residues" evidence="10">
    <location>
        <begin position="152"/>
        <end position="170"/>
    </location>
</feature>
<comment type="catalytic activity">
    <reaction evidence="8">
        <text>L-seryl-[protein] + ATP = O-phospho-L-seryl-[protein] + ADP + H(+)</text>
        <dbReference type="Rhea" id="RHEA:17989"/>
        <dbReference type="Rhea" id="RHEA-COMP:9863"/>
        <dbReference type="Rhea" id="RHEA-COMP:11604"/>
        <dbReference type="ChEBI" id="CHEBI:15378"/>
        <dbReference type="ChEBI" id="CHEBI:29999"/>
        <dbReference type="ChEBI" id="CHEBI:30616"/>
        <dbReference type="ChEBI" id="CHEBI:83421"/>
        <dbReference type="ChEBI" id="CHEBI:456216"/>
        <dbReference type="EC" id="2.7.11.1"/>
    </reaction>
</comment>
<evidence type="ECO:0000256" key="4">
    <source>
        <dbReference type="ARBA" id="ARBA00022553"/>
    </source>
</evidence>
<evidence type="ECO:0000256" key="3">
    <source>
        <dbReference type="ARBA" id="ARBA00022527"/>
    </source>
</evidence>
<evidence type="ECO:0000256" key="1">
    <source>
        <dbReference type="ARBA" id="ARBA00008874"/>
    </source>
</evidence>
<evidence type="ECO:0000256" key="9">
    <source>
        <dbReference type="SAM" id="Coils"/>
    </source>
</evidence>
<feature type="coiled-coil region" evidence="9">
    <location>
        <begin position="4"/>
        <end position="31"/>
    </location>
</feature>
<gene>
    <name evidence="11" type="ORF">AB205_0016350</name>
</gene>
<dbReference type="GO" id="GO:0004674">
    <property type="term" value="F:protein serine/threonine kinase activity"/>
    <property type="evidence" value="ECO:0007669"/>
    <property type="project" value="UniProtKB-KW"/>
</dbReference>
<evidence type="ECO:0000313" key="12">
    <source>
        <dbReference type="Proteomes" id="UP000228934"/>
    </source>
</evidence>
<feature type="compositionally biased region" description="Basic and acidic residues" evidence="10">
    <location>
        <begin position="205"/>
        <end position="215"/>
    </location>
</feature>
<dbReference type="InterPro" id="IPR051585">
    <property type="entry name" value="STE20_Ser/Thr_Kinases"/>
</dbReference>
<keyword evidence="6" id="KW-0418">Kinase</keyword>
<dbReference type="EC" id="2.7.11.1" evidence="2"/>
<evidence type="ECO:0000256" key="8">
    <source>
        <dbReference type="ARBA" id="ARBA00048679"/>
    </source>
</evidence>
<dbReference type="Proteomes" id="UP000228934">
    <property type="component" value="Unassembled WGS sequence"/>
</dbReference>
<dbReference type="OrthoDB" id="10027016at2759"/>
<dbReference type="InterPro" id="IPR022165">
    <property type="entry name" value="PKK"/>
</dbReference>
<keyword evidence="5" id="KW-0808">Transferase</keyword>
<keyword evidence="4" id="KW-0597">Phosphoprotein</keyword>
<feature type="compositionally biased region" description="Basic and acidic residues" evidence="10">
    <location>
        <begin position="106"/>
        <end position="130"/>
    </location>
</feature>
<evidence type="ECO:0000256" key="5">
    <source>
        <dbReference type="ARBA" id="ARBA00022679"/>
    </source>
</evidence>
<name>A0A2G9SE33_AQUCT</name>
<comment type="catalytic activity">
    <reaction evidence="7">
        <text>L-threonyl-[protein] + ATP = O-phospho-L-threonyl-[protein] + ADP + H(+)</text>
        <dbReference type="Rhea" id="RHEA:46608"/>
        <dbReference type="Rhea" id="RHEA-COMP:11060"/>
        <dbReference type="Rhea" id="RHEA-COMP:11605"/>
        <dbReference type="ChEBI" id="CHEBI:15378"/>
        <dbReference type="ChEBI" id="CHEBI:30013"/>
        <dbReference type="ChEBI" id="CHEBI:30616"/>
        <dbReference type="ChEBI" id="CHEBI:61977"/>
        <dbReference type="ChEBI" id="CHEBI:456216"/>
        <dbReference type="EC" id="2.7.11.1"/>
    </reaction>
</comment>
<dbReference type="Pfam" id="PF12474">
    <property type="entry name" value="PKK"/>
    <property type="match status" value="1"/>
</dbReference>
<keyword evidence="12" id="KW-1185">Reference proteome</keyword>
<keyword evidence="9" id="KW-0175">Coiled coil</keyword>
<evidence type="ECO:0000256" key="6">
    <source>
        <dbReference type="ARBA" id="ARBA00022777"/>
    </source>
</evidence>
<feature type="region of interest" description="Disordered" evidence="10">
    <location>
        <begin position="102"/>
        <end position="170"/>
    </location>
</feature>
<evidence type="ECO:0000256" key="10">
    <source>
        <dbReference type="SAM" id="MobiDB-lite"/>
    </source>
</evidence>
<dbReference type="PANTHER" id="PTHR46538">
    <property type="entry name" value="PROTEIN KINASE DOMAIN-CONTAINING PROTEIN"/>
    <property type="match status" value="1"/>
</dbReference>
<evidence type="ECO:0000256" key="2">
    <source>
        <dbReference type="ARBA" id="ARBA00012513"/>
    </source>
</evidence>
<evidence type="ECO:0000313" key="11">
    <source>
        <dbReference type="EMBL" id="PIO38387.1"/>
    </source>
</evidence>
<feature type="region of interest" description="Disordered" evidence="10">
    <location>
        <begin position="201"/>
        <end position="221"/>
    </location>
</feature>
<protein>
    <recommendedName>
        <fullName evidence="2">non-specific serine/threonine protein kinase</fullName>
        <ecNumber evidence="2">2.7.11.1</ecNumber>
    </recommendedName>
</protein>
<dbReference type="EMBL" id="KV924512">
    <property type="protein sequence ID" value="PIO38387.1"/>
    <property type="molecule type" value="Genomic_DNA"/>
</dbReference>
<organism evidence="11 12">
    <name type="scientific">Aquarana catesbeiana</name>
    <name type="common">American bullfrog</name>
    <name type="synonym">Rana catesbeiana</name>
    <dbReference type="NCBI Taxonomy" id="8400"/>
    <lineage>
        <taxon>Eukaryota</taxon>
        <taxon>Metazoa</taxon>
        <taxon>Chordata</taxon>
        <taxon>Craniata</taxon>
        <taxon>Vertebrata</taxon>
        <taxon>Euteleostomi</taxon>
        <taxon>Amphibia</taxon>
        <taxon>Batrachia</taxon>
        <taxon>Anura</taxon>
        <taxon>Neobatrachia</taxon>
        <taxon>Ranoidea</taxon>
        <taxon>Ranidae</taxon>
        <taxon>Aquarana</taxon>
    </lineage>
</organism>
<reference evidence="12" key="1">
    <citation type="journal article" date="2017" name="Nat. Commun.">
        <title>The North American bullfrog draft genome provides insight into hormonal regulation of long noncoding RNA.</title>
        <authorList>
            <person name="Hammond S.A."/>
            <person name="Warren R.L."/>
            <person name="Vandervalk B.P."/>
            <person name="Kucuk E."/>
            <person name="Khan H."/>
            <person name="Gibb E.A."/>
            <person name="Pandoh P."/>
            <person name="Kirk H."/>
            <person name="Zhao Y."/>
            <person name="Jones M."/>
            <person name="Mungall A.J."/>
            <person name="Coope R."/>
            <person name="Pleasance S."/>
            <person name="Moore R.A."/>
            <person name="Holt R.A."/>
            <person name="Round J.M."/>
            <person name="Ohora S."/>
            <person name="Walle B.V."/>
            <person name="Veldhoen N."/>
            <person name="Helbing C.C."/>
            <person name="Birol I."/>
        </authorList>
    </citation>
    <scope>NUCLEOTIDE SEQUENCE [LARGE SCALE GENOMIC DNA]</scope>
</reference>
<proteinExistence type="inferred from homology"/>
<sequence>MLFLEQQQELNATLQKVVNEHKKKVMSIERENLGKIHSLKSARESVILRLEERHLQEKYQLFHHQVVEQNTLQRQQLRKRHEKEMERLKHYQSILLEELKNQQQQERSRAQKSQRVEARKRQAMFKERLKSQAMSVSEQKERNKQFQQQEAARQKEETQKQQQRQEQELQKFKEHLEETFKELTQIQKLDSELACRQHQIADTGKQLHKDHDKRFSWFSPS</sequence>
<dbReference type="AlphaFoldDB" id="A0A2G9SE33"/>
<accession>A0A2G9SE33</accession>
<keyword evidence="3" id="KW-0723">Serine/threonine-protein kinase</keyword>